<proteinExistence type="predicted"/>
<keyword evidence="3" id="KW-1185">Reference proteome</keyword>
<sequence>MSTPVPLAPAEAPPALRLVTLGVPLLLAGAAFLPDEGRPPPHPELLAVALLTGLGFWLAPRRLGYGLTGDGLVIQTLLGRTLLPYAGLRARRSAGRLGLRTFGTGLPGYLTGHFTFGPDPAVRNVRAAATRTGGGVLLESGGRTYFLTPADPEGFLAALARRGARVEP</sequence>
<dbReference type="Pfam" id="PF10882">
    <property type="entry name" value="bPH_5"/>
    <property type="match status" value="1"/>
</dbReference>
<organism evidence="2 3">
    <name type="scientific">Deinococcus terrestris</name>
    <dbReference type="NCBI Taxonomy" id="2651870"/>
    <lineage>
        <taxon>Bacteria</taxon>
        <taxon>Thermotogati</taxon>
        <taxon>Deinococcota</taxon>
        <taxon>Deinococci</taxon>
        <taxon>Deinococcales</taxon>
        <taxon>Deinococcaceae</taxon>
        <taxon>Deinococcus</taxon>
    </lineage>
</organism>
<feature type="domain" description="Bacterial Pleckstrin homology" evidence="1">
    <location>
        <begin position="65"/>
        <end position="162"/>
    </location>
</feature>
<reference evidence="2 3" key="1">
    <citation type="submission" date="2019-10" db="EMBL/GenBank/DDBJ databases">
        <title>Deinococcus sp. isolated from soil.</title>
        <authorList>
            <person name="Li Y."/>
            <person name="Wang J."/>
        </authorList>
    </citation>
    <scope>NUCLEOTIDE SEQUENCE [LARGE SCALE GENOMIC DNA]</scope>
    <source>
        <strain evidence="2 3">SDU3-2</strain>
    </source>
</reference>
<protein>
    <recommendedName>
        <fullName evidence="1">Bacterial Pleckstrin homology domain-containing protein</fullName>
    </recommendedName>
</protein>
<evidence type="ECO:0000313" key="3">
    <source>
        <dbReference type="Proteomes" id="UP000484842"/>
    </source>
</evidence>
<comment type="caution">
    <text evidence="2">The sequence shown here is derived from an EMBL/GenBank/DDBJ whole genome shotgun (WGS) entry which is preliminary data.</text>
</comment>
<evidence type="ECO:0000313" key="2">
    <source>
        <dbReference type="EMBL" id="MPY65140.1"/>
    </source>
</evidence>
<evidence type="ECO:0000259" key="1">
    <source>
        <dbReference type="Pfam" id="PF10882"/>
    </source>
</evidence>
<dbReference type="AlphaFoldDB" id="A0A7X1TQ22"/>
<dbReference type="InterPro" id="IPR027783">
    <property type="entry name" value="Bacterial_PH-related"/>
</dbReference>
<gene>
    <name evidence="2" type="ORF">F8S09_00320</name>
</gene>
<name>A0A7X1TQ22_9DEIO</name>
<dbReference type="RefSeq" id="WP_152867981.1">
    <property type="nucleotide sequence ID" value="NZ_WBSL01000001.1"/>
</dbReference>
<accession>A0A7X1TQ22</accession>
<dbReference type="EMBL" id="WBSL01000001">
    <property type="protein sequence ID" value="MPY65140.1"/>
    <property type="molecule type" value="Genomic_DNA"/>
</dbReference>
<dbReference type="Proteomes" id="UP000484842">
    <property type="component" value="Unassembled WGS sequence"/>
</dbReference>